<name>A0A366EHU9_9BACI</name>
<dbReference type="InterPro" id="IPR025716">
    <property type="entry name" value="Post-transcriptional_regulator"/>
</dbReference>
<dbReference type="Proteomes" id="UP000252254">
    <property type="component" value="Unassembled WGS sequence"/>
</dbReference>
<organism evidence="1 2">
    <name type="scientific">Paraliobacillus ryukyuensis</name>
    <dbReference type="NCBI Taxonomy" id="200904"/>
    <lineage>
        <taxon>Bacteria</taxon>
        <taxon>Bacillati</taxon>
        <taxon>Bacillota</taxon>
        <taxon>Bacilli</taxon>
        <taxon>Bacillales</taxon>
        <taxon>Bacillaceae</taxon>
        <taxon>Paraliobacillus</taxon>
    </lineage>
</organism>
<accession>A0A366EHU9</accession>
<dbReference type="EMBL" id="QNRI01000001">
    <property type="protein sequence ID" value="RBP01290.1"/>
    <property type="molecule type" value="Genomic_DNA"/>
</dbReference>
<gene>
    <name evidence="1" type="ORF">DES48_10117</name>
</gene>
<evidence type="ECO:0000313" key="1">
    <source>
        <dbReference type="EMBL" id="RBP01290.1"/>
    </source>
</evidence>
<evidence type="ECO:0000313" key="2">
    <source>
        <dbReference type="Proteomes" id="UP000252254"/>
    </source>
</evidence>
<protein>
    <submittedName>
        <fullName evidence="1">ComN-like post-transcriptional regulator</fullName>
    </submittedName>
</protein>
<comment type="caution">
    <text evidence="1">The sequence shown here is derived from an EMBL/GenBank/DDBJ whole genome shotgun (WGS) entry which is preliminary data.</text>
</comment>
<dbReference type="RefSeq" id="WP_079708404.1">
    <property type="nucleotide sequence ID" value="NZ_BAABQN010000001.1"/>
</dbReference>
<sequence>MAMIKTVDNWRALLSIVIESKVEELKLMGYTDTTADIVWRCLKQKVWKGNPEKRLYQVVEDILHLNTHIYMSFLTIESYQQQDDLMASIQALTEHEN</sequence>
<dbReference type="OrthoDB" id="2990595at2"/>
<proteinExistence type="predicted"/>
<dbReference type="AlphaFoldDB" id="A0A366EHU9"/>
<dbReference type="Pfam" id="PF13797">
    <property type="entry name" value="Post_transc_reg"/>
    <property type="match status" value="1"/>
</dbReference>
<keyword evidence="2" id="KW-1185">Reference proteome</keyword>
<reference evidence="1 2" key="1">
    <citation type="submission" date="2018-06" db="EMBL/GenBank/DDBJ databases">
        <title>Genomic Encyclopedia of Type Strains, Phase IV (KMG-IV): sequencing the most valuable type-strain genomes for metagenomic binning, comparative biology and taxonomic classification.</title>
        <authorList>
            <person name="Goeker M."/>
        </authorList>
    </citation>
    <scope>NUCLEOTIDE SEQUENCE [LARGE SCALE GENOMIC DNA]</scope>
    <source>
        <strain evidence="1 2">DSM 15140</strain>
    </source>
</reference>
<dbReference type="STRING" id="200904.GCA_900168775_02402"/>